<evidence type="ECO:0000313" key="3">
    <source>
        <dbReference type="Proteomes" id="UP000679749"/>
    </source>
</evidence>
<dbReference type="EMBL" id="JAGYPF010000004">
    <property type="protein sequence ID" value="MBS4214524.1"/>
    <property type="molecule type" value="Genomic_DNA"/>
</dbReference>
<accession>A0A942UBX8</accession>
<keyword evidence="2" id="KW-0489">Methyltransferase</keyword>
<dbReference type="GO" id="GO:0008757">
    <property type="term" value="F:S-adenosylmethionine-dependent methyltransferase activity"/>
    <property type="evidence" value="ECO:0007669"/>
    <property type="project" value="InterPro"/>
</dbReference>
<dbReference type="Proteomes" id="UP000679749">
    <property type="component" value="Unassembled WGS sequence"/>
</dbReference>
<keyword evidence="3" id="KW-1185">Reference proteome</keyword>
<dbReference type="GO" id="GO:0032259">
    <property type="term" value="P:methylation"/>
    <property type="evidence" value="ECO:0007669"/>
    <property type="project" value="UniProtKB-KW"/>
</dbReference>
<reference evidence="2" key="1">
    <citation type="submission" date="2021-05" db="EMBL/GenBank/DDBJ databases">
        <title>Novel Bacillus species.</title>
        <authorList>
            <person name="Liu G."/>
        </authorList>
    </citation>
    <scope>NUCLEOTIDE SEQUENCE</scope>
    <source>
        <strain evidence="2">FJAT-49825</strain>
    </source>
</reference>
<keyword evidence="2" id="KW-0808">Transferase</keyword>
<dbReference type="Gene3D" id="3.40.50.150">
    <property type="entry name" value="Vaccinia Virus protein VP39"/>
    <property type="match status" value="1"/>
</dbReference>
<dbReference type="InterPro" id="IPR029063">
    <property type="entry name" value="SAM-dependent_MTases_sf"/>
</dbReference>
<organism evidence="2 3">
    <name type="scientific">Neobacillus rhizophilus</name>
    <dbReference type="NCBI Taxonomy" id="2833579"/>
    <lineage>
        <taxon>Bacteria</taxon>
        <taxon>Bacillati</taxon>
        <taxon>Bacillota</taxon>
        <taxon>Bacilli</taxon>
        <taxon>Bacillales</taxon>
        <taxon>Bacillaceae</taxon>
        <taxon>Neobacillus</taxon>
    </lineage>
</organism>
<evidence type="ECO:0000313" key="2">
    <source>
        <dbReference type="EMBL" id="MBS4214524.1"/>
    </source>
</evidence>
<dbReference type="InterPro" id="IPR013216">
    <property type="entry name" value="Methyltransf_11"/>
</dbReference>
<dbReference type="PANTHER" id="PTHR43591">
    <property type="entry name" value="METHYLTRANSFERASE"/>
    <property type="match status" value="1"/>
</dbReference>
<feature type="domain" description="Methyltransferase type 11" evidence="1">
    <location>
        <begin position="51"/>
        <end position="146"/>
    </location>
</feature>
<dbReference type="AlphaFoldDB" id="A0A942UBX8"/>
<name>A0A942UBX8_9BACI</name>
<dbReference type="SUPFAM" id="SSF53335">
    <property type="entry name" value="S-adenosyl-L-methionine-dependent methyltransferases"/>
    <property type="match status" value="1"/>
</dbReference>
<dbReference type="CDD" id="cd02440">
    <property type="entry name" value="AdoMet_MTases"/>
    <property type="match status" value="1"/>
</dbReference>
<comment type="caution">
    <text evidence="2">The sequence shown here is derived from an EMBL/GenBank/DDBJ whole genome shotgun (WGS) entry which is preliminary data.</text>
</comment>
<dbReference type="Pfam" id="PF08241">
    <property type="entry name" value="Methyltransf_11"/>
    <property type="match status" value="1"/>
</dbReference>
<sequence>MKEQSDQVKKTVQKQFGTNADKYVTSSTHSKGADLLLLPKWLELPSDATVLDIATGGGHAAKALAPHGAYVFATDLTYDMLNNTRSHLADSGPNIFFVTADAEALPFLDQTFDAAVCRIAAHHFPNPDIFVREAARVLKPGGKFVLIDNVSPADKELDEFVNHLEKTRDNSHVRSYSLNEWETWFKQAGFKKIQENLRKKRFDYKEWVVRTTSSEEQVKEVDQYLLSANDNIKHYFSIKYSENTIDSFEIDEWMVMLEKSE</sequence>
<gene>
    <name evidence="2" type="ORF">KHA99_18920</name>
</gene>
<proteinExistence type="predicted"/>
<evidence type="ECO:0000259" key="1">
    <source>
        <dbReference type="Pfam" id="PF08241"/>
    </source>
</evidence>
<protein>
    <submittedName>
        <fullName evidence="2">Methyltransferase domain-containing protein</fullName>
    </submittedName>
</protein>
<dbReference type="RefSeq" id="WP_213119057.1">
    <property type="nucleotide sequence ID" value="NZ_JAGYPF010000004.1"/>
</dbReference>